<reference evidence="1" key="1">
    <citation type="journal article" date="2023" name="Science">
        <title>Genome structures resolve the early diversification of teleost fishes.</title>
        <authorList>
            <person name="Parey E."/>
            <person name="Louis A."/>
            <person name="Montfort J."/>
            <person name="Bouchez O."/>
            <person name="Roques C."/>
            <person name="Iampietro C."/>
            <person name="Lluch J."/>
            <person name="Castinel A."/>
            <person name="Donnadieu C."/>
            <person name="Desvignes T."/>
            <person name="Floi Bucao C."/>
            <person name="Jouanno E."/>
            <person name="Wen M."/>
            <person name="Mejri S."/>
            <person name="Dirks R."/>
            <person name="Jansen H."/>
            <person name="Henkel C."/>
            <person name="Chen W.J."/>
            <person name="Zahm M."/>
            <person name="Cabau C."/>
            <person name="Klopp C."/>
            <person name="Thompson A.W."/>
            <person name="Robinson-Rechavi M."/>
            <person name="Braasch I."/>
            <person name="Lecointre G."/>
            <person name="Bobe J."/>
            <person name="Postlethwait J.H."/>
            <person name="Berthelot C."/>
            <person name="Roest Crollius H."/>
            <person name="Guiguen Y."/>
        </authorList>
    </citation>
    <scope>NUCLEOTIDE SEQUENCE</scope>
    <source>
        <strain evidence="1">NC1722</strain>
    </source>
</reference>
<keyword evidence="2" id="KW-1185">Reference proteome</keyword>
<organism evidence="1 2">
    <name type="scientific">Aldrovandia affinis</name>
    <dbReference type="NCBI Taxonomy" id="143900"/>
    <lineage>
        <taxon>Eukaryota</taxon>
        <taxon>Metazoa</taxon>
        <taxon>Chordata</taxon>
        <taxon>Craniata</taxon>
        <taxon>Vertebrata</taxon>
        <taxon>Euteleostomi</taxon>
        <taxon>Actinopterygii</taxon>
        <taxon>Neopterygii</taxon>
        <taxon>Teleostei</taxon>
        <taxon>Notacanthiformes</taxon>
        <taxon>Halosauridae</taxon>
        <taxon>Aldrovandia</taxon>
    </lineage>
</organism>
<proteinExistence type="predicted"/>
<protein>
    <submittedName>
        <fullName evidence="1">Uncharacterized protein</fullName>
    </submittedName>
</protein>
<evidence type="ECO:0000313" key="2">
    <source>
        <dbReference type="Proteomes" id="UP001221898"/>
    </source>
</evidence>
<sequence>MGWCPVTQPGMSERKAVLMDETRGATRGQSHGAGVGALESWCPGVIALEPRPWTPVLGEWWPVEGSHGLYREEREAE</sequence>
<dbReference type="Proteomes" id="UP001221898">
    <property type="component" value="Unassembled WGS sequence"/>
</dbReference>
<evidence type="ECO:0000313" key="1">
    <source>
        <dbReference type="EMBL" id="KAJ8406164.1"/>
    </source>
</evidence>
<accession>A0AAD7SNX5</accession>
<dbReference type="AlphaFoldDB" id="A0AAD7SNX5"/>
<comment type="caution">
    <text evidence="1">The sequence shown here is derived from an EMBL/GenBank/DDBJ whole genome shotgun (WGS) entry which is preliminary data.</text>
</comment>
<dbReference type="EMBL" id="JAINUG010000044">
    <property type="protein sequence ID" value="KAJ8406164.1"/>
    <property type="molecule type" value="Genomic_DNA"/>
</dbReference>
<gene>
    <name evidence="1" type="ORF">AAFF_G00303950</name>
</gene>
<name>A0AAD7SNX5_9TELE</name>